<reference evidence="1 2" key="1">
    <citation type="submission" date="2023-02" db="EMBL/GenBank/DDBJ databases">
        <title>Evolution of Hrp T3SS in non-pathogenic Pseudomonas fluorescens.</title>
        <authorList>
            <person name="Liao K."/>
            <person name="Wei H."/>
            <person name="Gu Y."/>
        </authorList>
    </citation>
    <scope>NUCLEOTIDE SEQUENCE [LARGE SCALE GENOMIC DNA]</scope>
    <source>
        <strain evidence="1 2">FP2034</strain>
    </source>
</reference>
<protein>
    <submittedName>
        <fullName evidence="1">Uncharacterized protein</fullName>
    </submittedName>
</protein>
<proteinExistence type="predicted"/>
<evidence type="ECO:0000313" key="2">
    <source>
        <dbReference type="Proteomes" id="UP001224838"/>
    </source>
</evidence>
<dbReference type="RefSeq" id="WP_305470650.1">
    <property type="nucleotide sequence ID" value="NZ_CP117451.1"/>
</dbReference>
<name>A0ABY9FJR6_9PSED</name>
<dbReference type="EMBL" id="CP117451">
    <property type="protein sequence ID" value="WLH03544.1"/>
    <property type="molecule type" value="Genomic_DNA"/>
</dbReference>
<organism evidence="1 2">
    <name type="scientific">Pseudomonas beijingensis</name>
    <dbReference type="NCBI Taxonomy" id="2954101"/>
    <lineage>
        <taxon>Bacteria</taxon>
        <taxon>Pseudomonadati</taxon>
        <taxon>Pseudomonadota</taxon>
        <taxon>Gammaproteobacteria</taxon>
        <taxon>Pseudomonadales</taxon>
        <taxon>Pseudomonadaceae</taxon>
        <taxon>Pseudomonas</taxon>
    </lineage>
</organism>
<dbReference type="Proteomes" id="UP001224838">
    <property type="component" value="Chromosome"/>
</dbReference>
<keyword evidence="2" id="KW-1185">Reference proteome</keyword>
<evidence type="ECO:0000313" key="1">
    <source>
        <dbReference type="EMBL" id="WLH03544.1"/>
    </source>
</evidence>
<sequence>MAAPSAFLYPIIHGFKKAECVPTSCAIVQAIDLKEFTEKNGCQPEDLDRPRCATKQLNGCLLWVQDGASVTSHAVHLRLV</sequence>
<gene>
    <name evidence="1" type="ORF">PSH92_11940</name>
</gene>
<accession>A0ABY9FJR6</accession>